<evidence type="ECO:0000256" key="1">
    <source>
        <dbReference type="SAM" id="MobiDB-lite"/>
    </source>
</evidence>
<keyword evidence="4" id="KW-1185">Reference proteome</keyword>
<name>A0A8J3K5W8_9ACTN</name>
<keyword evidence="2" id="KW-0812">Transmembrane</keyword>
<dbReference type="AlphaFoldDB" id="A0A8J3K5W8"/>
<feature type="compositionally biased region" description="Pro residues" evidence="1">
    <location>
        <begin position="25"/>
        <end position="45"/>
    </location>
</feature>
<accession>A0A8J3K5W8</accession>
<keyword evidence="2" id="KW-0472">Membrane</keyword>
<feature type="transmembrane region" description="Helical" evidence="2">
    <location>
        <begin position="175"/>
        <end position="200"/>
    </location>
</feature>
<gene>
    <name evidence="3" type="ORF">Cch02nite_34930</name>
</gene>
<dbReference type="EMBL" id="BONG01000020">
    <property type="protein sequence ID" value="GIF90049.1"/>
    <property type="molecule type" value="Genomic_DNA"/>
</dbReference>
<evidence type="ECO:0000313" key="3">
    <source>
        <dbReference type="EMBL" id="GIF90049.1"/>
    </source>
</evidence>
<reference evidence="3 4" key="1">
    <citation type="submission" date="2021-01" db="EMBL/GenBank/DDBJ databases">
        <title>Whole genome shotgun sequence of Catellatospora chokoriensis NBRC 107358.</title>
        <authorList>
            <person name="Komaki H."/>
            <person name="Tamura T."/>
        </authorList>
    </citation>
    <scope>NUCLEOTIDE SEQUENCE [LARGE SCALE GENOMIC DNA]</scope>
    <source>
        <strain evidence="3 4">NBRC 107358</strain>
    </source>
</reference>
<proteinExistence type="predicted"/>
<feature type="transmembrane region" description="Helical" evidence="2">
    <location>
        <begin position="133"/>
        <end position="155"/>
    </location>
</feature>
<keyword evidence="2" id="KW-1133">Transmembrane helix</keyword>
<sequence length="203" mass="19971">MGRSVAAGGRWPGRGRIGGVTYQQPPAPQWPSVPSGQQPPVPQPQWPVTVPAGPQPPSVPGPAAQAVTGPQPVNYPPPVRVEVVPGTPYGLAVLGAPKTASGVAASALVVGVGSILVSLVVWCFGVAGAQQGWGGLVAGAFAALAILLGAAGVLLGWLGMRQIRLAAGNMTGRGVAIAGLVCGAVGLLLAAVGLLTAIVLSSR</sequence>
<evidence type="ECO:0008006" key="5">
    <source>
        <dbReference type="Google" id="ProtNLM"/>
    </source>
</evidence>
<organism evidence="3 4">
    <name type="scientific">Catellatospora chokoriensis</name>
    <dbReference type="NCBI Taxonomy" id="310353"/>
    <lineage>
        <taxon>Bacteria</taxon>
        <taxon>Bacillati</taxon>
        <taxon>Actinomycetota</taxon>
        <taxon>Actinomycetes</taxon>
        <taxon>Micromonosporales</taxon>
        <taxon>Micromonosporaceae</taxon>
        <taxon>Catellatospora</taxon>
    </lineage>
</organism>
<feature type="region of interest" description="Disordered" evidence="1">
    <location>
        <begin position="1"/>
        <end position="68"/>
    </location>
</feature>
<evidence type="ECO:0000313" key="4">
    <source>
        <dbReference type="Proteomes" id="UP000619293"/>
    </source>
</evidence>
<feature type="transmembrane region" description="Helical" evidence="2">
    <location>
        <begin position="103"/>
        <end position="127"/>
    </location>
</feature>
<comment type="caution">
    <text evidence="3">The sequence shown here is derived from an EMBL/GenBank/DDBJ whole genome shotgun (WGS) entry which is preliminary data.</text>
</comment>
<dbReference type="Proteomes" id="UP000619293">
    <property type="component" value="Unassembled WGS sequence"/>
</dbReference>
<protein>
    <recommendedName>
        <fullName evidence="5">DUF4190 domain-containing protein</fullName>
    </recommendedName>
</protein>
<evidence type="ECO:0000256" key="2">
    <source>
        <dbReference type="SAM" id="Phobius"/>
    </source>
</evidence>